<proteinExistence type="predicted"/>
<gene>
    <name evidence="1" type="ORF">CH367_18650</name>
</gene>
<organism evidence="1 2">
    <name type="scientific">Leptospira barantonii</name>
    <dbReference type="NCBI Taxonomy" id="2023184"/>
    <lineage>
        <taxon>Bacteria</taxon>
        <taxon>Pseudomonadati</taxon>
        <taxon>Spirochaetota</taxon>
        <taxon>Spirochaetia</taxon>
        <taxon>Leptospirales</taxon>
        <taxon>Leptospiraceae</taxon>
        <taxon>Leptospira</taxon>
    </lineage>
</organism>
<evidence type="ECO:0000313" key="1">
    <source>
        <dbReference type="EMBL" id="PJZ55882.1"/>
    </source>
</evidence>
<comment type="caution">
    <text evidence="1">The sequence shown here is derived from an EMBL/GenBank/DDBJ whole genome shotgun (WGS) entry which is preliminary data.</text>
</comment>
<dbReference type="Proteomes" id="UP000231879">
    <property type="component" value="Unassembled WGS sequence"/>
</dbReference>
<accession>A0ABX4NGK1</accession>
<dbReference type="EMBL" id="NPDS01000009">
    <property type="protein sequence ID" value="PJZ55882.1"/>
    <property type="molecule type" value="Genomic_DNA"/>
</dbReference>
<sequence>MEVALEFGSEMANEQIRRSSHRIDLFLPNGLLYDKDFIVNFARHLSPPPKRGWGRFPRKFVVAPTDALQYHIQKGEYTCKP</sequence>
<protein>
    <submittedName>
        <fullName evidence="1">Uncharacterized protein</fullName>
    </submittedName>
</protein>
<evidence type="ECO:0000313" key="2">
    <source>
        <dbReference type="Proteomes" id="UP000231879"/>
    </source>
</evidence>
<name>A0ABX4NGK1_9LEPT</name>
<reference evidence="1 2" key="1">
    <citation type="submission" date="2017-07" db="EMBL/GenBank/DDBJ databases">
        <title>Leptospira spp. isolated from tropical soils.</title>
        <authorList>
            <person name="Thibeaux R."/>
            <person name="Iraola G."/>
            <person name="Ferres I."/>
            <person name="Bierque E."/>
            <person name="Girault D."/>
            <person name="Soupe-Gilbert M.-E."/>
            <person name="Picardeau M."/>
            <person name="Goarant C."/>
        </authorList>
    </citation>
    <scope>NUCLEOTIDE SEQUENCE [LARGE SCALE GENOMIC DNA]</scope>
    <source>
        <strain evidence="1 2">FH4-C-A1</strain>
    </source>
</reference>
<keyword evidence="2" id="KW-1185">Reference proteome</keyword>